<dbReference type="Proteomes" id="UP000184111">
    <property type="component" value="Unassembled WGS sequence"/>
</dbReference>
<feature type="region of interest" description="Disordered" evidence="1">
    <location>
        <begin position="261"/>
        <end position="287"/>
    </location>
</feature>
<dbReference type="AlphaFoldDB" id="A0A1M7Q950"/>
<evidence type="ECO:0000313" key="2">
    <source>
        <dbReference type="EMBL" id="SHN26807.1"/>
    </source>
</evidence>
<dbReference type="NCBIfam" id="NF033572">
    <property type="entry name" value="transpos_ISKra4"/>
    <property type="match status" value="1"/>
</dbReference>
<protein>
    <recommendedName>
        <fullName evidence="4">ISKra4 family transposase</fullName>
    </recommendedName>
</protein>
<dbReference type="STRING" id="310782.SAMN05216499_13058"/>
<organism evidence="2 3">
    <name type="scientific">Actinacidiphila paucisporea</name>
    <dbReference type="NCBI Taxonomy" id="310782"/>
    <lineage>
        <taxon>Bacteria</taxon>
        <taxon>Bacillati</taxon>
        <taxon>Actinomycetota</taxon>
        <taxon>Actinomycetes</taxon>
        <taxon>Kitasatosporales</taxon>
        <taxon>Streptomycetaceae</taxon>
        <taxon>Actinacidiphila</taxon>
    </lineage>
</organism>
<accession>A0A1M7Q950</accession>
<proteinExistence type="predicted"/>
<gene>
    <name evidence="2" type="ORF">SAMN05216499_13058</name>
</gene>
<reference evidence="2 3" key="1">
    <citation type="submission" date="2016-11" db="EMBL/GenBank/DDBJ databases">
        <authorList>
            <person name="Jaros S."/>
            <person name="Januszkiewicz K."/>
            <person name="Wedrychowicz H."/>
        </authorList>
    </citation>
    <scope>NUCLEOTIDE SEQUENCE [LARGE SCALE GENOMIC DNA]</scope>
    <source>
        <strain evidence="2 3">CGMCC 4.2025</strain>
    </source>
</reference>
<sequence length="509" mass="55305">MSAGLAPVAVESAFAAARGLFDQITEELASPDAAVLTHSRLEDLLGSRMREVTRQLYQDHLRLRALTEQRLPEVVDAAGAPRTRIERGRSRTLATVFGKVTVTRLAYRGDTVANLHPADAVLNLPAGIHSHGLARLAAVEASRGSFAEACEQINAVTRSGVGHRQVQELAVGAAADIGSFYQALVPAPCTDVTALVVTVDGKGVVIRPEALREATAKAAAAKGGNTMRTRLASGEKLGRNRMATLAAVYDAEPAVRGVDDVIADPDTDLGPGPEPERRPGPKARSKWLTGSVNDTAAEVVTAAFDQAEHRDPGHRRSWVVLVDGARHQLDLITAEAERRDVTVHIVIDVIHVLEYLWDAAWCLHASGDPTAEAWVARHARNLLEGGAEQVADQLHTAARTARLKKNRRKGIDDAIGYLRGKARYLRYDTALSRGWPIATGIIEGACRHLVKDRLDITGARWGLAGAEAVLKLRALRSNGDFDAYWTWHQQQELTRNHQARYRDRLRLAA</sequence>
<dbReference type="EMBL" id="FRBI01000030">
    <property type="protein sequence ID" value="SHN26807.1"/>
    <property type="molecule type" value="Genomic_DNA"/>
</dbReference>
<evidence type="ECO:0000313" key="3">
    <source>
        <dbReference type="Proteomes" id="UP000184111"/>
    </source>
</evidence>
<name>A0A1M7Q950_9ACTN</name>
<dbReference type="OrthoDB" id="3450944at2"/>
<evidence type="ECO:0000256" key="1">
    <source>
        <dbReference type="SAM" id="MobiDB-lite"/>
    </source>
</evidence>
<evidence type="ECO:0008006" key="4">
    <source>
        <dbReference type="Google" id="ProtNLM"/>
    </source>
</evidence>
<keyword evidence="3" id="KW-1185">Reference proteome</keyword>